<dbReference type="AlphaFoldDB" id="A0A2M3ZPB9"/>
<name>A0A2M3ZPB9_9DIPT</name>
<accession>A0A2M3ZPB9</accession>
<evidence type="ECO:0000313" key="2">
    <source>
        <dbReference type="EMBL" id="MBW30404.1"/>
    </source>
</evidence>
<protein>
    <submittedName>
        <fullName evidence="2">Putative secreted peptide</fullName>
    </submittedName>
</protein>
<keyword evidence="1" id="KW-0472">Membrane</keyword>
<evidence type="ECO:0000256" key="1">
    <source>
        <dbReference type="SAM" id="Phobius"/>
    </source>
</evidence>
<keyword evidence="1" id="KW-0812">Transmembrane</keyword>
<feature type="transmembrane region" description="Helical" evidence="1">
    <location>
        <begin position="29"/>
        <end position="46"/>
    </location>
</feature>
<proteinExistence type="predicted"/>
<keyword evidence="1" id="KW-1133">Transmembrane helix</keyword>
<reference evidence="2" key="1">
    <citation type="submission" date="2018-01" db="EMBL/GenBank/DDBJ databases">
        <title>An insight into the sialome of Amazonian anophelines.</title>
        <authorList>
            <person name="Ribeiro J.M."/>
            <person name="Scarpassa V."/>
            <person name="Calvo E."/>
        </authorList>
    </citation>
    <scope>NUCLEOTIDE SEQUENCE</scope>
    <source>
        <tissue evidence="2">Salivary glands</tissue>
    </source>
</reference>
<sequence length="86" mass="10230">MLYLLLLLLLLLLLRLLLLLLLQLKLLLFPLLSLLFQLFLDFVNFLRQQVIVLGTRIRHLIHVPFDLLGVRNEIVHAFVEHGRRIR</sequence>
<organism evidence="2">
    <name type="scientific">Anopheles braziliensis</name>
    <dbReference type="NCBI Taxonomy" id="58242"/>
    <lineage>
        <taxon>Eukaryota</taxon>
        <taxon>Metazoa</taxon>
        <taxon>Ecdysozoa</taxon>
        <taxon>Arthropoda</taxon>
        <taxon>Hexapoda</taxon>
        <taxon>Insecta</taxon>
        <taxon>Pterygota</taxon>
        <taxon>Neoptera</taxon>
        <taxon>Endopterygota</taxon>
        <taxon>Diptera</taxon>
        <taxon>Nematocera</taxon>
        <taxon>Culicoidea</taxon>
        <taxon>Culicidae</taxon>
        <taxon>Anophelinae</taxon>
        <taxon>Anopheles</taxon>
    </lineage>
</organism>
<dbReference type="EMBL" id="GGFM01009653">
    <property type="protein sequence ID" value="MBW30404.1"/>
    <property type="molecule type" value="Transcribed_RNA"/>
</dbReference>